<dbReference type="EMBL" id="QGKW02001660">
    <property type="protein sequence ID" value="KAF2577787.1"/>
    <property type="molecule type" value="Genomic_DNA"/>
</dbReference>
<accession>A0A8S9J977</accession>
<organism evidence="1 2">
    <name type="scientific">Brassica cretica</name>
    <name type="common">Mustard</name>
    <dbReference type="NCBI Taxonomy" id="69181"/>
    <lineage>
        <taxon>Eukaryota</taxon>
        <taxon>Viridiplantae</taxon>
        <taxon>Streptophyta</taxon>
        <taxon>Embryophyta</taxon>
        <taxon>Tracheophyta</taxon>
        <taxon>Spermatophyta</taxon>
        <taxon>Magnoliopsida</taxon>
        <taxon>eudicotyledons</taxon>
        <taxon>Gunneridae</taxon>
        <taxon>Pentapetalae</taxon>
        <taxon>rosids</taxon>
        <taxon>malvids</taxon>
        <taxon>Brassicales</taxon>
        <taxon>Brassicaceae</taxon>
        <taxon>Brassiceae</taxon>
        <taxon>Brassica</taxon>
    </lineage>
</organism>
<proteinExistence type="predicted"/>
<evidence type="ECO:0000313" key="2">
    <source>
        <dbReference type="Proteomes" id="UP000712281"/>
    </source>
</evidence>
<gene>
    <name evidence="1" type="ORF">F2Q68_00003169</name>
</gene>
<protein>
    <submittedName>
        <fullName evidence="1">Uncharacterized protein</fullName>
    </submittedName>
</protein>
<dbReference type="AlphaFoldDB" id="A0A8S9J977"/>
<reference evidence="1" key="1">
    <citation type="submission" date="2019-12" db="EMBL/GenBank/DDBJ databases">
        <title>Genome sequencing and annotation of Brassica cretica.</title>
        <authorList>
            <person name="Studholme D.J."/>
            <person name="Sarris P.F."/>
        </authorList>
    </citation>
    <scope>NUCLEOTIDE SEQUENCE</scope>
    <source>
        <strain evidence="1">PFS-001/15</strain>
        <tissue evidence="1">Leaf</tissue>
    </source>
</reference>
<evidence type="ECO:0000313" key="1">
    <source>
        <dbReference type="EMBL" id="KAF2577787.1"/>
    </source>
</evidence>
<dbReference type="Proteomes" id="UP000712281">
    <property type="component" value="Unassembled WGS sequence"/>
</dbReference>
<name>A0A8S9J977_BRACR</name>
<sequence>MWTGELWMGEIWTGELWTRGSVIECHLPLWVFEYATLSVVLSWNRNGNMKLRDYNFLGFEEVAFLFPGGWPESREIAGF</sequence>
<comment type="caution">
    <text evidence="1">The sequence shown here is derived from an EMBL/GenBank/DDBJ whole genome shotgun (WGS) entry which is preliminary data.</text>
</comment>